<gene>
    <name evidence="1" type="ORF">DPMN_125825</name>
</gene>
<reference evidence="1" key="2">
    <citation type="submission" date="2020-11" db="EMBL/GenBank/DDBJ databases">
        <authorList>
            <person name="McCartney M.A."/>
            <person name="Auch B."/>
            <person name="Kono T."/>
            <person name="Mallez S."/>
            <person name="Becker A."/>
            <person name="Gohl D.M."/>
            <person name="Silverstein K.A.T."/>
            <person name="Koren S."/>
            <person name="Bechman K.B."/>
            <person name="Herman A."/>
            <person name="Abrahante J.E."/>
            <person name="Garbe J."/>
        </authorList>
    </citation>
    <scope>NUCLEOTIDE SEQUENCE</scope>
    <source>
        <strain evidence="1">Duluth1</strain>
        <tissue evidence="1">Whole animal</tissue>
    </source>
</reference>
<evidence type="ECO:0000313" key="1">
    <source>
        <dbReference type="EMBL" id="KAH3823997.1"/>
    </source>
</evidence>
<accession>A0A9D4H256</accession>
<dbReference type="AlphaFoldDB" id="A0A9D4H256"/>
<comment type="caution">
    <text evidence="1">The sequence shown here is derived from an EMBL/GenBank/DDBJ whole genome shotgun (WGS) entry which is preliminary data.</text>
</comment>
<keyword evidence="2" id="KW-1185">Reference proteome</keyword>
<name>A0A9D4H256_DREPO</name>
<protein>
    <recommendedName>
        <fullName evidence="3">DDE-1 domain-containing protein</fullName>
    </recommendedName>
</protein>
<evidence type="ECO:0008006" key="3">
    <source>
        <dbReference type="Google" id="ProtNLM"/>
    </source>
</evidence>
<organism evidence="1 2">
    <name type="scientific">Dreissena polymorpha</name>
    <name type="common">Zebra mussel</name>
    <name type="synonym">Mytilus polymorpha</name>
    <dbReference type="NCBI Taxonomy" id="45954"/>
    <lineage>
        <taxon>Eukaryota</taxon>
        <taxon>Metazoa</taxon>
        <taxon>Spiralia</taxon>
        <taxon>Lophotrochozoa</taxon>
        <taxon>Mollusca</taxon>
        <taxon>Bivalvia</taxon>
        <taxon>Autobranchia</taxon>
        <taxon>Heteroconchia</taxon>
        <taxon>Euheterodonta</taxon>
        <taxon>Imparidentia</taxon>
        <taxon>Neoheterodontei</taxon>
        <taxon>Myida</taxon>
        <taxon>Dreissenoidea</taxon>
        <taxon>Dreissenidae</taxon>
        <taxon>Dreissena</taxon>
    </lineage>
</organism>
<evidence type="ECO:0000313" key="2">
    <source>
        <dbReference type="Proteomes" id="UP000828390"/>
    </source>
</evidence>
<dbReference type="Proteomes" id="UP000828390">
    <property type="component" value="Unassembled WGS sequence"/>
</dbReference>
<dbReference type="EMBL" id="JAIWYP010000005">
    <property type="protein sequence ID" value="KAH3823997.1"/>
    <property type="molecule type" value="Genomic_DNA"/>
</dbReference>
<reference evidence="1" key="1">
    <citation type="journal article" date="2019" name="bioRxiv">
        <title>The Genome of the Zebra Mussel, Dreissena polymorpha: A Resource for Invasive Species Research.</title>
        <authorList>
            <person name="McCartney M.A."/>
            <person name="Auch B."/>
            <person name="Kono T."/>
            <person name="Mallez S."/>
            <person name="Zhang Y."/>
            <person name="Obille A."/>
            <person name="Becker A."/>
            <person name="Abrahante J.E."/>
            <person name="Garbe J."/>
            <person name="Badalamenti J.P."/>
            <person name="Herman A."/>
            <person name="Mangelson H."/>
            <person name="Liachko I."/>
            <person name="Sullivan S."/>
            <person name="Sone E.D."/>
            <person name="Koren S."/>
            <person name="Silverstein K.A.T."/>
            <person name="Beckman K.B."/>
            <person name="Gohl D.M."/>
        </authorList>
    </citation>
    <scope>NUCLEOTIDE SEQUENCE</scope>
    <source>
        <strain evidence="1">Duluth1</strain>
        <tissue evidence="1">Whole animal</tissue>
    </source>
</reference>
<sequence length="145" mass="16609">MIANWFQNLITYLKTEVDDWERLVGDPKRFSNADKSGFPMCVNTGKVLAEKGVRYVYQVTSSNKQQITVMACFNACGDYVPPLIVYPDQRYCDTGIGEFPDAIYGISDNGWMGSQLFLSFFHHLDDFIGQKQIQKPMILFVQMKL</sequence>
<proteinExistence type="predicted"/>